<proteinExistence type="predicted"/>
<protein>
    <submittedName>
        <fullName evidence="1">Uncharacterized protein</fullName>
    </submittedName>
</protein>
<gene>
    <name evidence="1" type="ORF">S01H1_69391</name>
</gene>
<evidence type="ECO:0000313" key="1">
    <source>
        <dbReference type="EMBL" id="GAG39573.1"/>
    </source>
</evidence>
<comment type="caution">
    <text evidence="1">The sequence shown here is derived from an EMBL/GenBank/DDBJ whole genome shotgun (WGS) entry which is preliminary data.</text>
</comment>
<dbReference type="EMBL" id="BARS01046072">
    <property type="protein sequence ID" value="GAG39573.1"/>
    <property type="molecule type" value="Genomic_DNA"/>
</dbReference>
<accession>X0XSG0</accession>
<sequence length="39" mass="3947">MPLAPEDAAIPEPDVLAAALRQPPEASPADKSAAAAHTR</sequence>
<organism evidence="1">
    <name type="scientific">marine sediment metagenome</name>
    <dbReference type="NCBI Taxonomy" id="412755"/>
    <lineage>
        <taxon>unclassified sequences</taxon>
        <taxon>metagenomes</taxon>
        <taxon>ecological metagenomes</taxon>
    </lineage>
</organism>
<feature type="non-terminal residue" evidence="1">
    <location>
        <position position="39"/>
    </location>
</feature>
<name>X0XSG0_9ZZZZ</name>
<reference evidence="1" key="1">
    <citation type="journal article" date="2014" name="Front. Microbiol.">
        <title>High frequency of phylogenetically diverse reductive dehalogenase-homologous genes in deep subseafloor sedimentary metagenomes.</title>
        <authorList>
            <person name="Kawai M."/>
            <person name="Futagami T."/>
            <person name="Toyoda A."/>
            <person name="Takaki Y."/>
            <person name="Nishi S."/>
            <person name="Hori S."/>
            <person name="Arai W."/>
            <person name="Tsubouchi T."/>
            <person name="Morono Y."/>
            <person name="Uchiyama I."/>
            <person name="Ito T."/>
            <person name="Fujiyama A."/>
            <person name="Inagaki F."/>
            <person name="Takami H."/>
        </authorList>
    </citation>
    <scope>NUCLEOTIDE SEQUENCE</scope>
    <source>
        <strain evidence="1">Expedition CK06-06</strain>
    </source>
</reference>
<dbReference type="AlphaFoldDB" id="X0XSG0"/>